<gene>
    <name evidence="1" type="ORF">SAMN05216219_0753</name>
    <name evidence="2" type="ORF">SAMN05216219_3255</name>
</gene>
<dbReference type="EMBL" id="FOVM01000015">
    <property type="protein sequence ID" value="SFO05912.1"/>
    <property type="molecule type" value="Genomic_DNA"/>
</dbReference>
<dbReference type="EMBL" id="FOVM01000002">
    <property type="protein sequence ID" value="SFN48627.1"/>
    <property type="molecule type" value="Genomic_DNA"/>
</dbReference>
<feature type="non-terminal residue" evidence="1">
    <location>
        <position position="1"/>
    </location>
</feature>
<evidence type="ECO:0000313" key="1">
    <source>
        <dbReference type="EMBL" id="SFN48627.1"/>
    </source>
</evidence>
<evidence type="ECO:0000313" key="3">
    <source>
        <dbReference type="Proteomes" id="UP000198867"/>
    </source>
</evidence>
<dbReference type="AlphaFoldDB" id="A0A1I4ZEK9"/>
<evidence type="ECO:0000313" key="2">
    <source>
        <dbReference type="EMBL" id="SFO05912.1"/>
    </source>
</evidence>
<protein>
    <submittedName>
        <fullName evidence="1">Uncharacterized protein</fullName>
    </submittedName>
</protein>
<dbReference type="Proteomes" id="UP000198867">
    <property type="component" value="Unassembled WGS sequence"/>
</dbReference>
<proteinExistence type="predicted"/>
<name>A0A1I4ZEK9_9MICO</name>
<accession>A0A1I4ZEK9</accession>
<reference evidence="3" key="2">
    <citation type="submission" date="2016-10" db="EMBL/GenBank/DDBJ databases">
        <authorList>
            <person name="Varghese N."/>
            <person name="Submissions S."/>
        </authorList>
    </citation>
    <scope>NUCLEOTIDE SEQUENCE [LARGE SCALE GENOMIC DNA]</scope>
    <source>
        <strain evidence="3">CGMCC 1.11101</strain>
    </source>
</reference>
<sequence>LNNGNGTLKPINKVIDNFAYTAGGWRVEKHPRFLAGRGSIGG</sequence>
<reference evidence="1" key="1">
    <citation type="submission" date="2016-10" db="EMBL/GenBank/DDBJ databases">
        <authorList>
            <person name="de Groot N.N."/>
        </authorList>
    </citation>
    <scope>NUCLEOTIDE SEQUENCE [LARGE SCALE GENOMIC DNA]</scope>
    <source>
        <strain evidence="1">CGMCC 1.11101</strain>
    </source>
</reference>
<organism evidence="1 3">
    <name type="scientific">Mycetocola miduiensis</name>
    <dbReference type="NCBI Taxonomy" id="995034"/>
    <lineage>
        <taxon>Bacteria</taxon>
        <taxon>Bacillati</taxon>
        <taxon>Actinomycetota</taxon>
        <taxon>Actinomycetes</taxon>
        <taxon>Micrococcales</taxon>
        <taxon>Microbacteriaceae</taxon>
        <taxon>Mycetocola</taxon>
    </lineage>
</organism>
<keyword evidence="3" id="KW-1185">Reference proteome</keyword>